<proteinExistence type="predicted"/>
<dbReference type="EMBL" id="JRES01000982">
    <property type="protein sequence ID" value="KNC26520.1"/>
    <property type="molecule type" value="Genomic_DNA"/>
</dbReference>
<dbReference type="Pfam" id="PF05733">
    <property type="entry name" value="Tenui_N"/>
    <property type="match status" value="1"/>
</dbReference>
<dbReference type="AlphaFoldDB" id="A0A0L0C2G7"/>
<gene>
    <name evidence="1" type="ORF">FF38_10081</name>
</gene>
<comment type="caution">
    <text evidence="1">The sequence shown here is derived from an EMBL/GenBank/DDBJ whole genome shotgun (WGS) entry which is preliminary data.</text>
</comment>
<name>A0A0L0C2G7_LUCCU</name>
<dbReference type="InterPro" id="IPR009522">
    <property type="entry name" value="Capsid_Phlebovir/Tenuivir"/>
</dbReference>
<evidence type="ECO:0000313" key="1">
    <source>
        <dbReference type="EMBL" id="KNC26520.1"/>
    </source>
</evidence>
<organism evidence="1 2">
    <name type="scientific">Lucilia cuprina</name>
    <name type="common">Green bottle fly</name>
    <name type="synonym">Australian sheep blowfly</name>
    <dbReference type="NCBI Taxonomy" id="7375"/>
    <lineage>
        <taxon>Eukaryota</taxon>
        <taxon>Metazoa</taxon>
        <taxon>Ecdysozoa</taxon>
        <taxon>Arthropoda</taxon>
        <taxon>Hexapoda</taxon>
        <taxon>Insecta</taxon>
        <taxon>Pterygota</taxon>
        <taxon>Neoptera</taxon>
        <taxon>Endopterygota</taxon>
        <taxon>Diptera</taxon>
        <taxon>Brachycera</taxon>
        <taxon>Muscomorpha</taxon>
        <taxon>Oestroidea</taxon>
        <taxon>Calliphoridae</taxon>
        <taxon>Luciliinae</taxon>
        <taxon>Lucilia</taxon>
    </lineage>
</organism>
<sequence>MAALKSQDFLDYLKDDTCNFPPPKFYDSYIITFFKKKSPNDDQRTRDIFTILRLMLTKGPKALLYGGRNVSAEELFTINSLMAKYEIKKDATTTTTVTLSRIVAAYASYAFNLLVQEPNLHRPVPNSTMEKLGYINFPTYLSGPFIFGMIAPDTNIKREIYAMILAALHYMIEESFVFKRNKNPTDWEKNSEYGQRLSYAKSRMENNYIMWKFHYQKLLNDKVPEKNIAEMWIKSFEKAFPNTNILSELRLKICPQ</sequence>
<accession>A0A0L0C2G7</accession>
<keyword evidence="2" id="KW-1185">Reference proteome</keyword>
<dbReference type="Proteomes" id="UP000037069">
    <property type="component" value="Unassembled WGS sequence"/>
</dbReference>
<reference evidence="1" key="1">
    <citation type="journal article" date="2015" name="Nat. Commun.">
        <title>Lucilia cuprina genome unlocks parasitic fly biology to underpin future interventions.</title>
        <authorList>
            <person name="Anstead C.A."/>
            <person name="Korhonen P.K."/>
            <person name="Young N.D."/>
            <person name="Hall R.S."/>
            <person name="Jex A.R."/>
            <person name="Murali S.C."/>
            <person name="Hughes D.S."/>
            <person name="Lee S.F."/>
            <person name="Perry T."/>
            <person name="Stroehlein A.J."/>
            <person name="Ansell B.R."/>
            <person name="Breugelmans B."/>
            <person name="Hofmann A."/>
            <person name="Qu J."/>
            <person name="Dugan S."/>
            <person name="Lee S.L."/>
            <person name="Chao H."/>
            <person name="Dinh H."/>
            <person name="Han Y."/>
            <person name="Doddapaneni H.V."/>
            <person name="Worley K.C."/>
            <person name="Muzny D.M."/>
            <person name="Ioannidis P."/>
            <person name="Waterhouse R.M."/>
            <person name="Zdobnov E.M."/>
            <person name="James P.J."/>
            <person name="Bagnall N.H."/>
            <person name="Kotze A.C."/>
            <person name="Gibbs R.A."/>
            <person name="Richards S."/>
            <person name="Batterham P."/>
            <person name="Gasser R.B."/>
        </authorList>
    </citation>
    <scope>NUCLEOTIDE SEQUENCE [LARGE SCALE GENOMIC DNA]</scope>
    <source>
        <strain evidence="1">LS</strain>
        <tissue evidence="1">Full body</tissue>
    </source>
</reference>
<evidence type="ECO:0008006" key="3">
    <source>
        <dbReference type="Google" id="ProtNLM"/>
    </source>
</evidence>
<evidence type="ECO:0000313" key="2">
    <source>
        <dbReference type="Proteomes" id="UP000037069"/>
    </source>
</evidence>
<dbReference type="GO" id="GO:0003723">
    <property type="term" value="F:RNA binding"/>
    <property type="evidence" value="ECO:0007669"/>
    <property type="project" value="InterPro"/>
</dbReference>
<protein>
    <recommendedName>
        <fullName evidence="3">Nucleocapsid protein</fullName>
    </recommendedName>
</protein>